<evidence type="ECO:0000256" key="1">
    <source>
        <dbReference type="SAM" id="Coils"/>
    </source>
</evidence>
<evidence type="ECO:0000313" key="2">
    <source>
        <dbReference type="EMBL" id="KAJ8920926.1"/>
    </source>
</evidence>
<proteinExistence type="predicted"/>
<dbReference type="EMBL" id="JANEYG010000012">
    <property type="protein sequence ID" value="KAJ8920926.1"/>
    <property type="molecule type" value="Genomic_DNA"/>
</dbReference>
<comment type="caution">
    <text evidence="2">The sequence shown here is derived from an EMBL/GenBank/DDBJ whole genome shotgun (WGS) entry which is preliminary data.</text>
</comment>
<accession>A0AAV8W2Q9</accession>
<sequence>MEDETVSNFSYIMDWDMFSYGTELKTRNNILKDCLEVCNKLTTELSLDVATDIGETIISELKADKEVHDKLLTANESISCNYESLQKEYKNIKEDLEKLEAINYSLQKDVKHLKEDEISSLNTYQETKLALQKARDTYTTYFDINVSTKVLTETTYEASLRFKGKDDMPPIKFVVDRQNRKVIEFHPNGALSCEEEEEIMKEFGDLKDLPGLLCSLRNIILKK</sequence>
<keyword evidence="1" id="KW-0175">Coiled coil</keyword>
<dbReference type="InterPro" id="IPR027267">
    <property type="entry name" value="AH/BAR_dom_sf"/>
</dbReference>
<feature type="coiled-coil region" evidence="1">
    <location>
        <begin position="75"/>
        <end position="116"/>
    </location>
</feature>
<keyword evidence="3" id="KW-1185">Reference proteome</keyword>
<reference evidence="2 3" key="1">
    <citation type="journal article" date="2023" name="Insect Mol. Biol.">
        <title>Genome sequencing provides insights into the evolution of gene families encoding plant cell wall-degrading enzymes in longhorned beetles.</title>
        <authorList>
            <person name="Shin N.R."/>
            <person name="Okamura Y."/>
            <person name="Kirsch R."/>
            <person name="Pauchet Y."/>
        </authorList>
    </citation>
    <scope>NUCLEOTIDE SEQUENCE [LARGE SCALE GENOMIC DNA]</scope>
    <source>
        <strain evidence="2">EAD_L_NR</strain>
    </source>
</reference>
<dbReference type="Proteomes" id="UP001159042">
    <property type="component" value="Unassembled WGS sequence"/>
</dbReference>
<gene>
    <name evidence="2" type="ORF">NQ315_015719</name>
</gene>
<dbReference type="SUPFAM" id="SSF103657">
    <property type="entry name" value="BAR/IMD domain-like"/>
    <property type="match status" value="1"/>
</dbReference>
<evidence type="ECO:0008006" key="4">
    <source>
        <dbReference type="Google" id="ProtNLM"/>
    </source>
</evidence>
<dbReference type="AlphaFoldDB" id="A0AAV8W2Q9"/>
<name>A0AAV8W2Q9_9CUCU</name>
<organism evidence="2 3">
    <name type="scientific">Exocentrus adspersus</name>
    <dbReference type="NCBI Taxonomy" id="1586481"/>
    <lineage>
        <taxon>Eukaryota</taxon>
        <taxon>Metazoa</taxon>
        <taxon>Ecdysozoa</taxon>
        <taxon>Arthropoda</taxon>
        <taxon>Hexapoda</taxon>
        <taxon>Insecta</taxon>
        <taxon>Pterygota</taxon>
        <taxon>Neoptera</taxon>
        <taxon>Endopterygota</taxon>
        <taxon>Coleoptera</taxon>
        <taxon>Polyphaga</taxon>
        <taxon>Cucujiformia</taxon>
        <taxon>Chrysomeloidea</taxon>
        <taxon>Cerambycidae</taxon>
        <taxon>Lamiinae</taxon>
        <taxon>Acanthocinini</taxon>
        <taxon>Exocentrus</taxon>
    </lineage>
</organism>
<protein>
    <recommendedName>
        <fullName evidence="4">Kinetochore protein SPC25</fullName>
    </recommendedName>
</protein>
<evidence type="ECO:0000313" key="3">
    <source>
        <dbReference type="Proteomes" id="UP001159042"/>
    </source>
</evidence>